<evidence type="ECO:0000313" key="2">
    <source>
        <dbReference type="EMBL" id="GJM99817.1"/>
    </source>
</evidence>
<feature type="chain" id="PRO_5043416731" evidence="1">
    <location>
        <begin position="28"/>
        <end position="105"/>
    </location>
</feature>
<accession>A0AAV5CMZ7</accession>
<keyword evidence="1" id="KW-0732">Signal</keyword>
<keyword evidence="3" id="KW-1185">Reference proteome</keyword>
<protein>
    <submittedName>
        <fullName evidence="2">Uncharacterized protein</fullName>
    </submittedName>
</protein>
<reference evidence="2" key="2">
    <citation type="submission" date="2021-12" db="EMBL/GenBank/DDBJ databases">
        <title>Resequencing data analysis of finger millet.</title>
        <authorList>
            <person name="Hatakeyama M."/>
            <person name="Aluri S."/>
            <person name="Balachadran M.T."/>
            <person name="Sivarajan S.R."/>
            <person name="Poveda L."/>
            <person name="Shimizu-Inatsugi R."/>
            <person name="Schlapbach R."/>
            <person name="Sreeman S.M."/>
            <person name="Shimizu K.K."/>
        </authorList>
    </citation>
    <scope>NUCLEOTIDE SEQUENCE</scope>
</reference>
<evidence type="ECO:0000256" key="1">
    <source>
        <dbReference type="SAM" id="SignalP"/>
    </source>
</evidence>
<dbReference type="Proteomes" id="UP001054889">
    <property type="component" value="Unassembled WGS sequence"/>
</dbReference>
<reference evidence="2" key="1">
    <citation type="journal article" date="2018" name="DNA Res.">
        <title>Multiple hybrid de novo genome assembly of finger millet, an orphan allotetraploid crop.</title>
        <authorList>
            <person name="Hatakeyama M."/>
            <person name="Aluri S."/>
            <person name="Balachadran M.T."/>
            <person name="Sivarajan S.R."/>
            <person name="Patrignani A."/>
            <person name="Gruter S."/>
            <person name="Poveda L."/>
            <person name="Shimizu-Inatsugi R."/>
            <person name="Baeten J."/>
            <person name="Francoijs K.J."/>
            <person name="Nataraja K.N."/>
            <person name="Reddy Y.A.N."/>
            <person name="Phadnis S."/>
            <person name="Ravikumar R.L."/>
            <person name="Schlapbach R."/>
            <person name="Sreeman S.M."/>
            <person name="Shimizu K.K."/>
        </authorList>
    </citation>
    <scope>NUCLEOTIDE SEQUENCE</scope>
</reference>
<feature type="signal peptide" evidence="1">
    <location>
        <begin position="1"/>
        <end position="27"/>
    </location>
</feature>
<organism evidence="2 3">
    <name type="scientific">Eleusine coracana subsp. coracana</name>
    <dbReference type="NCBI Taxonomy" id="191504"/>
    <lineage>
        <taxon>Eukaryota</taxon>
        <taxon>Viridiplantae</taxon>
        <taxon>Streptophyta</taxon>
        <taxon>Embryophyta</taxon>
        <taxon>Tracheophyta</taxon>
        <taxon>Spermatophyta</taxon>
        <taxon>Magnoliopsida</taxon>
        <taxon>Liliopsida</taxon>
        <taxon>Poales</taxon>
        <taxon>Poaceae</taxon>
        <taxon>PACMAD clade</taxon>
        <taxon>Chloridoideae</taxon>
        <taxon>Cynodonteae</taxon>
        <taxon>Eleusininae</taxon>
        <taxon>Eleusine</taxon>
    </lineage>
</organism>
<dbReference type="EMBL" id="BQKI01000008">
    <property type="protein sequence ID" value="GJM99817.1"/>
    <property type="molecule type" value="Genomic_DNA"/>
</dbReference>
<name>A0AAV5CMZ7_ELECO</name>
<comment type="caution">
    <text evidence="2">The sequence shown here is derived from an EMBL/GenBank/DDBJ whole genome shotgun (WGS) entry which is preliminary data.</text>
</comment>
<dbReference type="AlphaFoldDB" id="A0AAV5CMZ7"/>
<gene>
    <name evidence="2" type="primary">ga16952</name>
    <name evidence="2" type="ORF">PR202_ga16952</name>
</gene>
<evidence type="ECO:0000313" key="3">
    <source>
        <dbReference type="Proteomes" id="UP001054889"/>
    </source>
</evidence>
<proteinExistence type="predicted"/>
<sequence length="105" mass="11253">MASSSAAVLKMVAICALVLCVVGPQLAAVHARATPEKEQQQVLRLQMPVAQELADVLSQLIPKNGGAEDCATEACKSCYANCRIWCRFLPECYSGCAEMRGCDSM</sequence>